<sequence length="341" mass="35584">MPSNTAAWLTAAKSNPLEVKTAAYTSPEDHEILVKNGAVAVNPVDWKIQDRASFPLKYPTVLGQDVAGTVVEVGSAVSRFKTGDRVLGHALGLATQKASYGGFQEYTIISDILASQIPSTLSFENAAVLPVGLSTAAAGLFQKEFLALQHPSLDAKPTGQTVLVWGGASSVGSNGIQLAVAAGYEVLTTASPKNFDFAKKLGASQVFDYHSKTIVADLVEALKGKTVAGVLDAVGADGATQKSLEILAQGEGSKVVATVLKPAEDVPAGTSAKWIRANDIKDNEVGKAVYEDFLPRALADGKYAATPEPYVVGKGLEHVQAGLDILKKGVSAQKVIITLQQ</sequence>
<accession>A0A8T9BGL7</accession>
<comment type="caution">
    <text evidence="4">The sequence shown here is derived from an EMBL/GenBank/DDBJ whole genome shotgun (WGS) entry which is preliminary data.</text>
</comment>
<protein>
    <submittedName>
        <fullName evidence="4">Zinc-binding alcohol dehydrogenase domain-containing protein cipB</fullName>
    </submittedName>
</protein>
<keyword evidence="5" id="KW-1185">Reference proteome</keyword>
<evidence type="ECO:0000256" key="2">
    <source>
        <dbReference type="ARBA" id="ARBA00023002"/>
    </source>
</evidence>
<dbReference type="InterPro" id="IPR036291">
    <property type="entry name" value="NAD(P)-bd_dom_sf"/>
</dbReference>
<dbReference type="SUPFAM" id="SSF51735">
    <property type="entry name" value="NAD(P)-binding Rossmann-fold domains"/>
    <property type="match status" value="1"/>
</dbReference>
<dbReference type="AlphaFoldDB" id="A0A8T9BGL7"/>
<feature type="domain" description="Enoyl reductase (ER)" evidence="3">
    <location>
        <begin position="13"/>
        <end position="337"/>
    </location>
</feature>
<name>A0A8T9BGL7_9HELO</name>
<dbReference type="InterPro" id="IPR020843">
    <property type="entry name" value="ER"/>
</dbReference>
<dbReference type="Gene3D" id="3.40.50.720">
    <property type="entry name" value="NAD(P)-binding Rossmann-like Domain"/>
    <property type="match status" value="1"/>
</dbReference>
<dbReference type="Pfam" id="PF00107">
    <property type="entry name" value="ADH_zinc_N"/>
    <property type="match status" value="1"/>
</dbReference>
<dbReference type="CDD" id="cd08249">
    <property type="entry name" value="enoyl_reductase_like"/>
    <property type="match status" value="1"/>
</dbReference>
<evidence type="ECO:0000313" key="5">
    <source>
        <dbReference type="Proteomes" id="UP000469559"/>
    </source>
</evidence>
<dbReference type="Pfam" id="PF08240">
    <property type="entry name" value="ADH_N"/>
    <property type="match status" value="1"/>
</dbReference>
<dbReference type="EMBL" id="QGMF01000121">
    <property type="protein sequence ID" value="TVY19194.1"/>
    <property type="molecule type" value="Genomic_DNA"/>
</dbReference>
<reference evidence="4 5" key="1">
    <citation type="submission" date="2018-05" db="EMBL/GenBank/DDBJ databases">
        <title>Whole genome sequencing for identification of molecular markers to develop diagnostic detection tools for the regulated plant pathogen Lachnellula willkommii.</title>
        <authorList>
            <person name="Giroux E."/>
            <person name="Bilodeau G."/>
        </authorList>
    </citation>
    <scope>NUCLEOTIDE SEQUENCE [LARGE SCALE GENOMIC DNA]</scope>
    <source>
        <strain evidence="4 5">CBS 203.66</strain>
    </source>
</reference>
<evidence type="ECO:0000256" key="1">
    <source>
        <dbReference type="ARBA" id="ARBA00008072"/>
    </source>
</evidence>
<dbReference type="InterPro" id="IPR011032">
    <property type="entry name" value="GroES-like_sf"/>
</dbReference>
<dbReference type="Proteomes" id="UP000469559">
    <property type="component" value="Unassembled WGS sequence"/>
</dbReference>
<dbReference type="InterPro" id="IPR013154">
    <property type="entry name" value="ADH-like_N"/>
</dbReference>
<dbReference type="InterPro" id="IPR047122">
    <property type="entry name" value="Trans-enoyl_RdTase-like"/>
</dbReference>
<dbReference type="PANTHER" id="PTHR45348">
    <property type="entry name" value="HYPOTHETICAL OXIDOREDUCTASE (EUROFUNG)"/>
    <property type="match status" value="1"/>
</dbReference>
<dbReference type="OrthoDB" id="48317at2759"/>
<dbReference type="SUPFAM" id="SSF50129">
    <property type="entry name" value="GroES-like"/>
    <property type="match status" value="1"/>
</dbReference>
<gene>
    <name evidence="4" type="primary">cipB</name>
    <name evidence="4" type="ORF">LARI1_G001776</name>
</gene>
<evidence type="ECO:0000313" key="4">
    <source>
        <dbReference type="EMBL" id="TVY19194.1"/>
    </source>
</evidence>
<comment type="similarity">
    <text evidence="1">Belongs to the zinc-containing alcohol dehydrogenase family.</text>
</comment>
<dbReference type="Gene3D" id="3.90.180.10">
    <property type="entry name" value="Medium-chain alcohol dehydrogenases, catalytic domain"/>
    <property type="match status" value="1"/>
</dbReference>
<dbReference type="GO" id="GO:0016651">
    <property type="term" value="F:oxidoreductase activity, acting on NAD(P)H"/>
    <property type="evidence" value="ECO:0007669"/>
    <property type="project" value="InterPro"/>
</dbReference>
<evidence type="ECO:0000259" key="3">
    <source>
        <dbReference type="SMART" id="SM00829"/>
    </source>
</evidence>
<dbReference type="InterPro" id="IPR013149">
    <property type="entry name" value="ADH-like_C"/>
</dbReference>
<organism evidence="4 5">
    <name type="scientific">Lachnellula arida</name>
    <dbReference type="NCBI Taxonomy" id="1316785"/>
    <lineage>
        <taxon>Eukaryota</taxon>
        <taxon>Fungi</taxon>
        <taxon>Dikarya</taxon>
        <taxon>Ascomycota</taxon>
        <taxon>Pezizomycotina</taxon>
        <taxon>Leotiomycetes</taxon>
        <taxon>Helotiales</taxon>
        <taxon>Lachnaceae</taxon>
        <taxon>Lachnellula</taxon>
    </lineage>
</organism>
<dbReference type="PANTHER" id="PTHR45348:SF2">
    <property type="entry name" value="ZINC-TYPE ALCOHOL DEHYDROGENASE-LIKE PROTEIN C2E1P3.01"/>
    <property type="match status" value="1"/>
</dbReference>
<dbReference type="SMART" id="SM00829">
    <property type="entry name" value="PKS_ER"/>
    <property type="match status" value="1"/>
</dbReference>
<keyword evidence="2" id="KW-0560">Oxidoreductase</keyword>
<proteinExistence type="inferred from homology"/>